<evidence type="ECO:0000313" key="1">
    <source>
        <dbReference type="EMBL" id="QBQ64513.1"/>
    </source>
</evidence>
<dbReference type="AlphaFoldDB" id="A0A4P7CHH0"/>
<evidence type="ECO:0000313" key="2">
    <source>
        <dbReference type="Proteomes" id="UP000294444"/>
    </source>
</evidence>
<dbReference type="InterPro" id="IPR010985">
    <property type="entry name" value="Ribbon_hlx_hlx"/>
</dbReference>
<dbReference type="SUPFAM" id="SSF143100">
    <property type="entry name" value="TTHA1013/TTHA0281-like"/>
    <property type="match status" value="1"/>
</dbReference>
<organism evidence="1 2">
    <name type="scientific">Actinobacillus indolicus</name>
    <dbReference type="NCBI Taxonomy" id="51049"/>
    <lineage>
        <taxon>Bacteria</taxon>
        <taxon>Pseudomonadati</taxon>
        <taxon>Pseudomonadota</taxon>
        <taxon>Gammaproteobacteria</taxon>
        <taxon>Pasteurellales</taxon>
        <taxon>Pasteurellaceae</taxon>
        <taxon>Actinobacillus</taxon>
    </lineage>
</organism>
<proteinExistence type="predicted"/>
<gene>
    <name evidence="1" type="ORF">EXH44_09905</name>
</gene>
<accession>A0A4P7CHH0</accession>
<dbReference type="EMBL" id="CP038145">
    <property type="protein sequence ID" value="QBQ64513.1"/>
    <property type="molecule type" value="Genomic_DNA"/>
</dbReference>
<reference evidence="1 2" key="1">
    <citation type="submission" date="2019-03" db="EMBL/GenBank/DDBJ databases">
        <authorList>
            <person name="Che Y."/>
            <person name="Zhou L."/>
        </authorList>
    </citation>
    <scope>NUCLEOTIDE SEQUENCE [LARGE SCALE GENOMIC DNA]</scope>
    <source>
        <strain evidence="1 2">AIFJ1607</strain>
    </source>
</reference>
<sequence>MRNIMEINGHKAVIAYDADIELFRGEFIGLNGGADFYADNVIDLRKEGEKSLQTFLDICQEQGISPYKSYSGRFNVRISSELHCAAVTAAAAQNISLNEWINQTIAKSLEK</sequence>
<protein>
    <submittedName>
        <fullName evidence="1">Type II toxin-antitoxin system HicB family antitoxin</fullName>
    </submittedName>
</protein>
<name>A0A4P7CHH0_9PAST</name>
<dbReference type="GO" id="GO:0006355">
    <property type="term" value="P:regulation of DNA-templated transcription"/>
    <property type="evidence" value="ECO:0007669"/>
    <property type="project" value="InterPro"/>
</dbReference>
<dbReference type="Proteomes" id="UP000294444">
    <property type="component" value="Chromosome"/>
</dbReference>
<dbReference type="InterPro" id="IPR008651">
    <property type="entry name" value="Uncharacterised_HicB"/>
</dbReference>
<dbReference type="KEGG" id="aio:EXH44_09905"/>
<dbReference type="RefSeq" id="WP_162857341.1">
    <property type="nucleotide sequence ID" value="NZ_CP038145.1"/>
</dbReference>
<dbReference type="SUPFAM" id="SSF47598">
    <property type="entry name" value="Ribbon-helix-helix"/>
    <property type="match status" value="1"/>
</dbReference>
<dbReference type="InterPro" id="IPR035069">
    <property type="entry name" value="TTHA1013/TTHA0281-like"/>
</dbReference>
<dbReference type="Pfam" id="PF05534">
    <property type="entry name" value="HicB"/>
    <property type="match status" value="1"/>
</dbReference>
<keyword evidence="2" id="KW-1185">Reference proteome</keyword>